<organism evidence="2 3">
    <name type="scientific">Adlercreutzia caecimuris</name>
    <dbReference type="NCBI Taxonomy" id="671266"/>
    <lineage>
        <taxon>Bacteria</taxon>
        <taxon>Bacillati</taxon>
        <taxon>Actinomycetota</taxon>
        <taxon>Coriobacteriia</taxon>
        <taxon>Eggerthellales</taxon>
        <taxon>Eggerthellaceae</taxon>
        <taxon>Adlercreutzia</taxon>
    </lineage>
</organism>
<feature type="domain" description="Amidohydrolase 3" evidence="1">
    <location>
        <begin position="1"/>
        <end position="58"/>
    </location>
</feature>
<dbReference type="RefSeq" id="WP_168770300.1">
    <property type="nucleotide sequence ID" value="NZ_SSTJ01000027.1"/>
</dbReference>
<dbReference type="InterPro" id="IPR011059">
    <property type="entry name" value="Metal-dep_hydrolase_composite"/>
</dbReference>
<sequence>AITFNGAYQYGEEADKGTLEVGKLADMAVLDRDPLVIDPADLRDVTVLATVKEGAVVYERDEA</sequence>
<dbReference type="InterPro" id="IPR013108">
    <property type="entry name" value="Amidohydro_3"/>
</dbReference>
<dbReference type="EMBL" id="SSTJ01000027">
    <property type="protein sequence ID" value="THG34741.1"/>
    <property type="molecule type" value="Genomic_DNA"/>
</dbReference>
<dbReference type="SUPFAM" id="SSF51338">
    <property type="entry name" value="Composite domain of metallo-dependent hydrolases"/>
    <property type="match status" value="1"/>
</dbReference>
<accession>A0A4S4FWR9</accession>
<dbReference type="Gene3D" id="3.20.20.140">
    <property type="entry name" value="Metal-dependent hydrolases"/>
    <property type="match status" value="1"/>
</dbReference>
<gene>
    <name evidence="2" type="ORF">E5986_11505</name>
</gene>
<evidence type="ECO:0000259" key="1">
    <source>
        <dbReference type="Pfam" id="PF07969"/>
    </source>
</evidence>
<feature type="non-terminal residue" evidence="2">
    <location>
        <position position="1"/>
    </location>
</feature>
<evidence type="ECO:0000313" key="2">
    <source>
        <dbReference type="EMBL" id="THG34741.1"/>
    </source>
</evidence>
<protein>
    <submittedName>
        <fullName evidence="2">Amidohydrolase</fullName>
    </submittedName>
</protein>
<proteinExistence type="predicted"/>
<dbReference type="Proteomes" id="UP000308978">
    <property type="component" value="Unassembled WGS sequence"/>
</dbReference>
<dbReference type="Pfam" id="PF07969">
    <property type="entry name" value="Amidohydro_3"/>
    <property type="match status" value="1"/>
</dbReference>
<keyword evidence="2" id="KW-0378">Hydrolase</keyword>
<comment type="caution">
    <text evidence="2">The sequence shown here is derived from an EMBL/GenBank/DDBJ whole genome shotgun (WGS) entry which is preliminary data.</text>
</comment>
<reference evidence="2 3" key="1">
    <citation type="submission" date="2019-04" db="EMBL/GenBank/DDBJ databases">
        <title>Microbes associate with the intestines of laboratory mice.</title>
        <authorList>
            <person name="Navarre W."/>
            <person name="Wong E."/>
            <person name="Huang K.C."/>
            <person name="Tropini C."/>
            <person name="Ng K."/>
            <person name="Yu B."/>
        </authorList>
    </citation>
    <scope>NUCLEOTIDE SEQUENCE [LARGE SCALE GENOMIC DNA]</scope>
    <source>
        <strain evidence="2 3">NM80_B27</strain>
    </source>
</reference>
<dbReference type="AlphaFoldDB" id="A0A4S4FWR9"/>
<dbReference type="PANTHER" id="PTHR22642:SF2">
    <property type="entry name" value="PROTEIN LONG AFTER FAR-RED 3"/>
    <property type="match status" value="1"/>
</dbReference>
<name>A0A4S4FWR9_9ACTN</name>
<dbReference type="PANTHER" id="PTHR22642">
    <property type="entry name" value="IMIDAZOLONEPROPIONASE"/>
    <property type="match status" value="1"/>
</dbReference>
<dbReference type="Gene3D" id="2.30.40.10">
    <property type="entry name" value="Urease, subunit C, domain 1"/>
    <property type="match status" value="1"/>
</dbReference>
<dbReference type="GO" id="GO:0016810">
    <property type="term" value="F:hydrolase activity, acting on carbon-nitrogen (but not peptide) bonds"/>
    <property type="evidence" value="ECO:0007669"/>
    <property type="project" value="InterPro"/>
</dbReference>
<evidence type="ECO:0000313" key="3">
    <source>
        <dbReference type="Proteomes" id="UP000308978"/>
    </source>
</evidence>